<sequence>MIEIQSIIELLTIMVGIKLILEKWEPPFQKSIQALIMLVIGGAGGWFINSTKDGFILGLIGGTVAYWGRNIFAEIKEIKDGSDDLKR</sequence>
<protein>
    <recommendedName>
        <fullName evidence="3">Holin</fullName>
    </recommendedName>
</protein>
<organism evidence="1 2">
    <name type="scientific">Paraclostridium bifermentans</name>
    <name type="common">Clostridium bifermentans</name>
    <dbReference type="NCBI Taxonomy" id="1490"/>
    <lineage>
        <taxon>Bacteria</taxon>
        <taxon>Bacillati</taxon>
        <taxon>Bacillota</taxon>
        <taxon>Clostridia</taxon>
        <taxon>Peptostreptococcales</taxon>
        <taxon>Peptostreptococcaceae</taxon>
        <taxon>Paraclostridium</taxon>
    </lineage>
</organism>
<gene>
    <name evidence="1" type="ORF">QJS64_19135</name>
</gene>
<keyword evidence="2" id="KW-1185">Reference proteome</keyword>
<proteinExistence type="predicted"/>
<geneLocation type="plasmid" evidence="1 2">
    <name>unnamed1</name>
</geneLocation>
<dbReference type="Proteomes" id="UP001239169">
    <property type="component" value="Plasmid unnamed1"/>
</dbReference>
<evidence type="ECO:0008006" key="3">
    <source>
        <dbReference type="Google" id="ProtNLM"/>
    </source>
</evidence>
<keyword evidence="1" id="KW-0614">Plasmid</keyword>
<reference evidence="1 2" key="1">
    <citation type="submission" date="2023-04" db="EMBL/GenBank/DDBJ databases">
        <title>Bacteria Genome Submission.</title>
        <authorList>
            <person name="Isaac P."/>
        </authorList>
    </citation>
    <scope>NUCLEOTIDE SEQUENCE [LARGE SCALE GENOMIC DNA]</scope>
    <source>
        <strain evidence="1 2">SampleS7P1</strain>
        <plasmid evidence="1 2">unnamed1</plasmid>
    </source>
</reference>
<dbReference type="EMBL" id="CP124686">
    <property type="protein sequence ID" value="WGX77383.1"/>
    <property type="molecule type" value="Genomic_DNA"/>
</dbReference>
<evidence type="ECO:0000313" key="2">
    <source>
        <dbReference type="Proteomes" id="UP001239169"/>
    </source>
</evidence>
<name>A0ABY8R7X9_PARBF</name>
<evidence type="ECO:0000313" key="1">
    <source>
        <dbReference type="EMBL" id="WGX77383.1"/>
    </source>
</evidence>
<accession>A0ABY8R7X9</accession>